<accession>A0A5C7W0I5</accession>
<sequence length="283" mass="31138">MDTQNTGLFFYELKGIGSNRYQRLAYSVLDFSGSRSVLLFLLAVLLLSGCKTVPIQDRNFAESSGFWEQDENMGVRFHRNAGASDAVIGTLYASGKNVLLNGDQVKVSAPVKNNAFISSGMQSGARIEFKASDSTCSIRIDRFNAGKAYADTSSCLHDIETLHARIQAQNAVLQINVSQQQTDIMVLSGTVEVMTREDTGQFVVVRADQKITVTPNAIGQPHALAPDEIWQRMRWREDFQLYKTVVDWRKVVAGVAIVALVAVAILFGKGRGGGHSHGFPRHR</sequence>
<dbReference type="AlphaFoldDB" id="A0A5C7W0I5"/>
<comment type="caution">
    <text evidence="2">The sequence shown here is derived from an EMBL/GenBank/DDBJ whole genome shotgun (WGS) entry which is preliminary data.</text>
</comment>
<name>A0A5C7W0I5_9PROT</name>
<keyword evidence="1" id="KW-1133">Transmembrane helix</keyword>
<evidence type="ECO:0008006" key="4">
    <source>
        <dbReference type="Google" id="ProtNLM"/>
    </source>
</evidence>
<gene>
    <name evidence="2" type="ORF">E6Q60_01860</name>
</gene>
<organism evidence="2 3">
    <name type="scientific">Nitrosomonas oligotropha</name>
    <dbReference type="NCBI Taxonomy" id="42354"/>
    <lineage>
        <taxon>Bacteria</taxon>
        <taxon>Pseudomonadati</taxon>
        <taxon>Pseudomonadota</taxon>
        <taxon>Betaproteobacteria</taxon>
        <taxon>Nitrosomonadales</taxon>
        <taxon>Nitrosomonadaceae</taxon>
        <taxon>Nitrosomonas</taxon>
    </lineage>
</organism>
<feature type="transmembrane region" description="Helical" evidence="1">
    <location>
        <begin position="248"/>
        <end position="267"/>
    </location>
</feature>
<dbReference type="EMBL" id="SSFX01000017">
    <property type="protein sequence ID" value="TXI30302.1"/>
    <property type="molecule type" value="Genomic_DNA"/>
</dbReference>
<dbReference type="Proteomes" id="UP000321055">
    <property type="component" value="Unassembled WGS sequence"/>
</dbReference>
<evidence type="ECO:0000256" key="1">
    <source>
        <dbReference type="SAM" id="Phobius"/>
    </source>
</evidence>
<keyword evidence="1" id="KW-0472">Membrane</keyword>
<reference evidence="2 3" key="1">
    <citation type="submission" date="2018-09" db="EMBL/GenBank/DDBJ databases">
        <title>Metagenome Assembled Genomes from an Advanced Water Purification Facility.</title>
        <authorList>
            <person name="Stamps B.W."/>
            <person name="Spear J.R."/>
        </authorList>
    </citation>
    <scope>NUCLEOTIDE SEQUENCE [LARGE SCALE GENOMIC DNA]</scope>
    <source>
        <strain evidence="2">Bin_54_1</strain>
    </source>
</reference>
<feature type="transmembrane region" description="Helical" evidence="1">
    <location>
        <begin position="24"/>
        <end position="47"/>
    </location>
</feature>
<proteinExistence type="predicted"/>
<protein>
    <recommendedName>
        <fullName evidence="4">FecR family protein</fullName>
    </recommendedName>
</protein>
<keyword evidence="1" id="KW-0812">Transmembrane</keyword>
<evidence type="ECO:0000313" key="3">
    <source>
        <dbReference type="Proteomes" id="UP000321055"/>
    </source>
</evidence>
<evidence type="ECO:0000313" key="2">
    <source>
        <dbReference type="EMBL" id="TXI30302.1"/>
    </source>
</evidence>